<gene>
    <name evidence="1" type="ORF">GCM10010104_35780</name>
</gene>
<sequence length="195" mass="22332">MKFVDTDSETLQWFPTFMQWKSADEREEWAELCALAVLHAHDENPKRRRIKGLRKLLSAFVENLSDLTPADQAFLFIPDPDQMPVPAFILMVESEGERGATLRQMVQADAASLVRPVELDPFTSERLGEGLRSTRYWSTADDQLMVTVRYGWRVEDVGVDLCFYMVWNDPGQMATYADAVDDFARSLFISDGRQV</sequence>
<dbReference type="RefSeq" id="WP_234848667.1">
    <property type="nucleotide sequence ID" value="NZ_BAAART010000073.1"/>
</dbReference>
<dbReference type="Proteomes" id="UP001501474">
    <property type="component" value="Unassembled WGS sequence"/>
</dbReference>
<comment type="caution">
    <text evidence="1">The sequence shown here is derived from an EMBL/GenBank/DDBJ whole genome shotgun (WGS) entry which is preliminary data.</text>
</comment>
<evidence type="ECO:0008006" key="3">
    <source>
        <dbReference type="Google" id="ProtNLM"/>
    </source>
</evidence>
<evidence type="ECO:0000313" key="2">
    <source>
        <dbReference type="Proteomes" id="UP001501474"/>
    </source>
</evidence>
<evidence type="ECO:0000313" key="1">
    <source>
        <dbReference type="EMBL" id="GAA2237697.1"/>
    </source>
</evidence>
<accession>A0ABN3DNQ3</accession>
<proteinExistence type="predicted"/>
<dbReference type="EMBL" id="BAAART010000073">
    <property type="protein sequence ID" value="GAA2237697.1"/>
    <property type="molecule type" value="Genomic_DNA"/>
</dbReference>
<protein>
    <recommendedName>
        <fullName evidence="3">DUF1795 domain-containing protein</fullName>
    </recommendedName>
</protein>
<name>A0ABN3DNQ3_9ACTN</name>
<keyword evidence="2" id="KW-1185">Reference proteome</keyword>
<reference evidence="1 2" key="1">
    <citation type="journal article" date="2019" name="Int. J. Syst. Evol. Microbiol.">
        <title>The Global Catalogue of Microorganisms (GCM) 10K type strain sequencing project: providing services to taxonomists for standard genome sequencing and annotation.</title>
        <authorList>
            <consortium name="The Broad Institute Genomics Platform"/>
            <consortium name="The Broad Institute Genome Sequencing Center for Infectious Disease"/>
            <person name="Wu L."/>
            <person name="Ma J."/>
        </authorList>
    </citation>
    <scope>NUCLEOTIDE SEQUENCE [LARGE SCALE GENOMIC DNA]</scope>
    <source>
        <strain evidence="1 2">JCM 3053</strain>
    </source>
</reference>
<organism evidence="1 2">
    <name type="scientific">Streptomyces indiaensis</name>
    <dbReference type="NCBI Taxonomy" id="284033"/>
    <lineage>
        <taxon>Bacteria</taxon>
        <taxon>Bacillati</taxon>
        <taxon>Actinomycetota</taxon>
        <taxon>Actinomycetes</taxon>
        <taxon>Kitasatosporales</taxon>
        <taxon>Streptomycetaceae</taxon>
        <taxon>Streptomyces</taxon>
    </lineage>
</organism>